<name>A0A447CY98_9BRAD</name>
<dbReference type="EMBL" id="UWOC01000165">
    <property type="protein sequence ID" value="VCU10270.1"/>
    <property type="molecule type" value="Genomic_DNA"/>
</dbReference>
<comment type="similarity">
    <text evidence="3">Belongs to the glycosyl hydrolase 13 family. GlgB subfamily.</text>
</comment>
<dbReference type="InterPro" id="IPR014756">
    <property type="entry name" value="Ig_E-set"/>
</dbReference>
<comment type="function">
    <text evidence="2">Catalyzes the formation of the alpha-1,6-glucosidic linkages in glycogen by scission of a 1,4-alpha-linked oligosaccharide from growing alpha-1,4-glucan chains and the subsequent attachment of the oligosaccharide to the alpha-1,6 position.</text>
</comment>
<dbReference type="AlphaFoldDB" id="A0A447CY98"/>
<dbReference type="RefSeq" id="WP_129610292.1">
    <property type="nucleotide sequence ID" value="NZ_UWOC01000165.1"/>
</dbReference>
<organism evidence="9 10">
    <name type="scientific">Rhodoplanes serenus</name>
    <dbReference type="NCBI Taxonomy" id="200615"/>
    <lineage>
        <taxon>Bacteria</taxon>
        <taxon>Pseudomonadati</taxon>
        <taxon>Pseudomonadota</taxon>
        <taxon>Alphaproteobacteria</taxon>
        <taxon>Hyphomicrobiales</taxon>
        <taxon>Nitrobacteraceae</taxon>
        <taxon>Rhodoplanes</taxon>
    </lineage>
</organism>
<dbReference type="InterPro" id="IPR004193">
    <property type="entry name" value="Glyco_hydro_13_N"/>
</dbReference>
<dbReference type="CDD" id="cd11325">
    <property type="entry name" value="AmyAc_GTHase"/>
    <property type="match status" value="1"/>
</dbReference>
<dbReference type="Pfam" id="PF02806">
    <property type="entry name" value="Alpha-amylase_C"/>
    <property type="match status" value="1"/>
</dbReference>
<dbReference type="SUPFAM" id="SSF81296">
    <property type="entry name" value="E set domains"/>
    <property type="match status" value="1"/>
</dbReference>
<dbReference type="Gene3D" id="2.60.40.1180">
    <property type="entry name" value="Golgi alpha-mannosidase II"/>
    <property type="match status" value="1"/>
</dbReference>
<dbReference type="Gene3D" id="3.20.20.80">
    <property type="entry name" value="Glycosidases"/>
    <property type="match status" value="1"/>
</dbReference>
<dbReference type="InterPro" id="IPR017853">
    <property type="entry name" value="GH"/>
</dbReference>
<dbReference type="SUPFAM" id="SSF51445">
    <property type="entry name" value="(Trans)glycosidases"/>
    <property type="match status" value="1"/>
</dbReference>
<evidence type="ECO:0000256" key="3">
    <source>
        <dbReference type="ARBA" id="ARBA00009000"/>
    </source>
</evidence>
<dbReference type="SUPFAM" id="SSF51011">
    <property type="entry name" value="Glycosyl hydrolase domain"/>
    <property type="match status" value="1"/>
</dbReference>
<evidence type="ECO:0000256" key="4">
    <source>
        <dbReference type="ARBA" id="ARBA00012541"/>
    </source>
</evidence>
<evidence type="ECO:0000313" key="10">
    <source>
        <dbReference type="Proteomes" id="UP000289200"/>
    </source>
</evidence>
<comment type="catalytic activity">
    <reaction evidence="1">
        <text>Transfers a segment of a (1-&gt;4)-alpha-D-glucan chain to a primary hydroxy group in a similar glucan chain.</text>
        <dbReference type="EC" id="2.4.1.18"/>
    </reaction>
</comment>
<dbReference type="GO" id="GO:0004553">
    <property type="term" value="F:hydrolase activity, hydrolyzing O-glycosyl compounds"/>
    <property type="evidence" value="ECO:0007669"/>
    <property type="project" value="InterPro"/>
</dbReference>
<evidence type="ECO:0000256" key="6">
    <source>
        <dbReference type="ARBA" id="ARBA00023277"/>
    </source>
</evidence>
<dbReference type="SMART" id="SM00642">
    <property type="entry name" value="Aamy"/>
    <property type="match status" value="1"/>
</dbReference>
<dbReference type="PANTHER" id="PTHR43651">
    <property type="entry name" value="1,4-ALPHA-GLUCAN-BRANCHING ENZYME"/>
    <property type="match status" value="1"/>
</dbReference>
<dbReference type="InterPro" id="IPR037439">
    <property type="entry name" value="Branching_enzy"/>
</dbReference>
<keyword evidence="10" id="KW-1185">Reference proteome</keyword>
<dbReference type="GO" id="GO:0043169">
    <property type="term" value="F:cation binding"/>
    <property type="evidence" value="ECO:0007669"/>
    <property type="project" value="InterPro"/>
</dbReference>
<dbReference type="Proteomes" id="UP000289200">
    <property type="component" value="Unassembled WGS sequence"/>
</dbReference>
<dbReference type="Gene3D" id="2.60.40.10">
    <property type="entry name" value="Immunoglobulins"/>
    <property type="match status" value="1"/>
</dbReference>
<dbReference type="InterPro" id="IPR006047">
    <property type="entry name" value="GH13_cat_dom"/>
</dbReference>
<reference evidence="10" key="1">
    <citation type="submission" date="2018-10" db="EMBL/GenBank/DDBJ databases">
        <authorList>
            <person name="Peiro R."/>
            <person name="Begona"/>
            <person name="Cbmso G."/>
            <person name="Lopez M."/>
            <person name="Gonzalez S."/>
            <person name="Sacristan E."/>
            <person name="Castillo E."/>
        </authorList>
    </citation>
    <scope>NUCLEOTIDE SEQUENCE [LARGE SCALE GENOMIC DNA]</scope>
</reference>
<keyword evidence="5" id="KW-0808">Transferase</keyword>
<gene>
    <name evidence="9" type="primary">glgB_2</name>
    <name evidence="9" type="ORF">RHODGE_RHODGE_03458</name>
</gene>
<feature type="active site" description="Nucleophile" evidence="7">
    <location>
        <position position="478"/>
    </location>
</feature>
<dbReference type="InterPro" id="IPR013780">
    <property type="entry name" value="Glyco_hydro_b"/>
</dbReference>
<dbReference type="EC" id="2.4.1.18" evidence="4"/>
<dbReference type="PIRSF" id="PIRSF000463">
    <property type="entry name" value="GlgB"/>
    <property type="match status" value="1"/>
</dbReference>
<evidence type="ECO:0000313" key="9">
    <source>
        <dbReference type="EMBL" id="VCU10270.1"/>
    </source>
</evidence>
<feature type="active site" description="Proton donor" evidence="7">
    <location>
        <position position="526"/>
    </location>
</feature>
<feature type="domain" description="Glycosyl hydrolase family 13 catalytic" evidence="8">
    <location>
        <begin position="305"/>
        <end position="709"/>
    </location>
</feature>
<dbReference type="OrthoDB" id="9800174at2"/>
<dbReference type="InterPro" id="IPR013783">
    <property type="entry name" value="Ig-like_fold"/>
</dbReference>
<dbReference type="Pfam" id="PF02922">
    <property type="entry name" value="CBM_48"/>
    <property type="match status" value="1"/>
</dbReference>
<dbReference type="InterPro" id="IPR006048">
    <property type="entry name" value="A-amylase/branching_C"/>
</dbReference>
<dbReference type="Pfam" id="PF00128">
    <property type="entry name" value="Alpha-amylase"/>
    <property type="match status" value="1"/>
</dbReference>
<evidence type="ECO:0000256" key="5">
    <source>
        <dbReference type="ARBA" id="ARBA00022679"/>
    </source>
</evidence>
<keyword evidence="6" id="KW-0119">Carbohydrate metabolism</keyword>
<evidence type="ECO:0000256" key="1">
    <source>
        <dbReference type="ARBA" id="ARBA00000826"/>
    </source>
</evidence>
<evidence type="ECO:0000256" key="7">
    <source>
        <dbReference type="PIRSR" id="PIRSR000463-1"/>
    </source>
</evidence>
<sequence>MPQIPVHFEYRTGLRHIVLRNMRLTGSWDAAGRPSAQWSTVPMESFTADDGCPAFRATIGLAADAVGNTFHWSVLAETAAGESISAIPTEPCQADATDPVRAFVLAGADQIERYHLTHCRRLGANRLERPGAPPAVRFAVWAPYAQKVELVRGQLSGAENDKGGYIFDDGRGIADTAPMHREPDGVWSTRPEDLPEGGLLTAYDHTLYMFRITRDDGSIVYRTDLYSRCQIGSGNVDPARDPSWCGCRRSLDGTKSCSVMVDPARGVTTNFESTVFPETEWTAEEEFWRDEFDPARPVPRRLEDLVIYELHVDGLAAGQAARGRLKDAMALLPYLRDLGVNAIELMPLSEYEGWASWGYGSSHYLAIEYAGGGRDQFKHFVRECHRHGMAVIMDVVYNHYIKDAERAEWAYDSTAPERNIYYWYEGKPGDYRFPEGGYIDNQSTGWAPRFFEENVRKLFCSSAAMLVDEFHVDGFRVDQTTSLHSYAVLHADGRAANTARIFGQKFLREWTRTVRLVRPDVILIAEDHSGWPAVTQPTAAGGLGFDAAWYAEHYHQLIGDATNDSQRARLLKFSGYGDDRPLAMSWFAGTLAASTQGRVVYHESHDEAGNSSYEENGRKVYSARTIVTAVNGAPLVGATRDVAEARVRVVAALSLLGPATPMFFMGEEVGASQPYRYDDFIDHRENFPALRESWGARLFGFYRDVIALRRESPALRSHAIDILHVHDANRVLAFRRAADGDAPGGELLVIASLANHAYAAGYRIAHPALADGTWREVLNSDARMYGGSGLVNPALVSSQHGAVTVLLPANAVVVLQRS</sequence>
<accession>A0A447CY98</accession>
<dbReference type="GO" id="GO:0003844">
    <property type="term" value="F:1,4-alpha-glucan branching enzyme activity"/>
    <property type="evidence" value="ECO:0007669"/>
    <property type="project" value="UniProtKB-EC"/>
</dbReference>
<evidence type="ECO:0000259" key="8">
    <source>
        <dbReference type="SMART" id="SM00642"/>
    </source>
</evidence>
<proteinExistence type="inferred from homology"/>
<dbReference type="GO" id="GO:0005978">
    <property type="term" value="P:glycogen biosynthetic process"/>
    <property type="evidence" value="ECO:0007669"/>
    <property type="project" value="InterPro"/>
</dbReference>
<comment type="caution">
    <text evidence="9">The sequence shown here is derived from an EMBL/GenBank/DDBJ whole genome shotgun (WGS) entry which is preliminary data.</text>
</comment>
<evidence type="ECO:0000256" key="2">
    <source>
        <dbReference type="ARBA" id="ARBA00002953"/>
    </source>
</evidence>
<protein>
    <recommendedName>
        <fullName evidence="4">1,4-alpha-glucan branching enzyme</fullName>
        <ecNumber evidence="4">2.4.1.18</ecNumber>
    </recommendedName>
</protein>